<dbReference type="GO" id="GO:0016020">
    <property type="term" value="C:membrane"/>
    <property type="evidence" value="ECO:0007669"/>
    <property type="project" value="UniProtKB-SubCell"/>
</dbReference>
<feature type="transmembrane region" description="Helical" evidence="7">
    <location>
        <begin position="244"/>
        <end position="267"/>
    </location>
</feature>
<keyword evidence="10" id="KW-1185">Reference proteome</keyword>
<evidence type="ECO:0000256" key="4">
    <source>
        <dbReference type="ARBA" id="ARBA00022989"/>
    </source>
</evidence>
<keyword evidence="3 7" id="KW-0812">Transmembrane</keyword>
<dbReference type="PANTHER" id="PTHR22950:SF461">
    <property type="entry name" value="AMINO ACID TRANSPORTER TRANSMEMBRANE DOMAIN-CONTAINING PROTEIN"/>
    <property type="match status" value="1"/>
</dbReference>
<dbReference type="GO" id="GO:0015179">
    <property type="term" value="F:L-amino acid transmembrane transporter activity"/>
    <property type="evidence" value="ECO:0007669"/>
    <property type="project" value="TreeGrafter"/>
</dbReference>
<dbReference type="AlphaFoldDB" id="A0A9P4ISF1"/>
<comment type="similarity">
    <text evidence="2">Belongs to the amino acid/polyamine transporter 2 family.</text>
</comment>
<reference evidence="9" key="1">
    <citation type="journal article" date="2020" name="Stud. Mycol.">
        <title>101 Dothideomycetes genomes: a test case for predicting lifestyles and emergence of pathogens.</title>
        <authorList>
            <person name="Haridas S."/>
            <person name="Albert R."/>
            <person name="Binder M."/>
            <person name="Bloem J."/>
            <person name="Labutti K."/>
            <person name="Salamov A."/>
            <person name="Andreopoulos B."/>
            <person name="Baker S."/>
            <person name="Barry K."/>
            <person name="Bills G."/>
            <person name="Bluhm B."/>
            <person name="Cannon C."/>
            <person name="Castanera R."/>
            <person name="Culley D."/>
            <person name="Daum C."/>
            <person name="Ezra D."/>
            <person name="Gonzalez J."/>
            <person name="Henrissat B."/>
            <person name="Kuo A."/>
            <person name="Liang C."/>
            <person name="Lipzen A."/>
            <person name="Lutzoni F."/>
            <person name="Magnuson J."/>
            <person name="Mondo S."/>
            <person name="Nolan M."/>
            <person name="Ohm R."/>
            <person name="Pangilinan J."/>
            <person name="Park H.-J."/>
            <person name="Ramirez L."/>
            <person name="Alfaro M."/>
            <person name="Sun H."/>
            <person name="Tritt A."/>
            <person name="Yoshinaga Y."/>
            <person name="Zwiers L.-H."/>
            <person name="Turgeon B."/>
            <person name="Goodwin S."/>
            <person name="Spatafora J."/>
            <person name="Crous P."/>
            <person name="Grigoriev I."/>
        </authorList>
    </citation>
    <scope>NUCLEOTIDE SEQUENCE</scope>
    <source>
        <strain evidence="9">CBS 260.36</strain>
    </source>
</reference>
<feature type="domain" description="Amino acid transporter transmembrane" evidence="8">
    <location>
        <begin position="105"/>
        <end position="469"/>
    </location>
</feature>
<organism evidence="9 10">
    <name type="scientific">Myriangium duriaei CBS 260.36</name>
    <dbReference type="NCBI Taxonomy" id="1168546"/>
    <lineage>
        <taxon>Eukaryota</taxon>
        <taxon>Fungi</taxon>
        <taxon>Dikarya</taxon>
        <taxon>Ascomycota</taxon>
        <taxon>Pezizomycotina</taxon>
        <taxon>Dothideomycetes</taxon>
        <taxon>Dothideomycetidae</taxon>
        <taxon>Myriangiales</taxon>
        <taxon>Myriangiaceae</taxon>
        <taxon>Myriangium</taxon>
    </lineage>
</organism>
<dbReference type="PANTHER" id="PTHR22950">
    <property type="entry name" value="AMINO ACID TRANSPORTER"/>
    <property type="match status" value="1"/>
</dbReference>
<accession>A0A9P4ISF1</accession>
<gene>
    <name evidence="9" type="ORF">K461DRAFT_233652</name>
</gene>
<evidence type="ECO:0000256" key="5">
    <source>
        <dbReference type="ARBA" id="ARBA00023136"/>
    </source>
</evidence>
<feature type="transmembrane region" description="Helical" evidence="7">
    <location>
        <begin position="330"/>
        <end position="351"/>
    </location>
</feature>
<comment type="subcellular location">
    <subcellularLocation>
        <location evidence="1">Membrane</location>
        <topology evidence="1">Multi-pass membrane protein</topology>
    </subcellularLocation>
</comment>
<dbReference type="Pfam" id="PF01490">
    <property type="entry name" value="Aa_trans"/>
    <property type="match status" value="1"/>
</dbReference>
<feature type="transmembrane region" description="Helical" evidence="7">
    <location>
        <begin position="379"/>
        <end position="401"/>
    </location>
</feature>
<dbReference type="InterPro" id="IPR013057">
    <property type="entry name" value="AA_transpt_TM"/>
</dbReference>
<evidence type="ECO:0000256" key="1">
    <source>
        <dbReference type="ARBA" id="ARBA00004141"/>
    </source>
</evidence>
<evidence type="ECO:0000256" key="2">
    <source>
        <dbReference type="ARBA" id="ARBA00008066"/>
    </source>
</evidence>
<feature type="region of interest" description="Disordered" evidence="6">
    <location>
        <begin position="1"/>
        <end position="28"/>
    </location>
</feature>
<name>A0A9P4ISF1_9PEZI</name>
<dbReference type="Proteomes" id="UP000799439">
    <property type="component" value="Unassembled WGS sequence"/>
</dbReference>
<feature type="transmembrane region" description="Helical" evidence="7">
    <location>
        <begin position="139"/>
        <end position="160"/>
    </location>
</feature>
<dbReference type="EMBL" id="ML996095">
    <property type="protein sequence ID" value="KAF2147650.1"/>
    <property type="molecule type" value="Genomic_DNA"/>
</dbReference>
<keyword evidence="4 7" id="KW-1133">Transmembrane helix</keyword>
<dbReference type="OrthoDB" id="40134at2759"/>
<feature type="compositionally biased region" description="Polar residues" evidence="6">
    <location>
        <begin position="1"/>
        <end position="10"/>
    </location>
</feature>
<feature type="transmembrane region" description="Helical" evidence="7">
    <location>
        <begin position="461"/>
        <end position="478"/>
    </location>
</feature>
<keyword evidence="5 7" id="KW-0472">Membrane</keyword>
<feature type="transmembrane region" description="Helical" evidence="7">
    <location>
        <begin position="219"/>
        <end position="238"/>
    </location>
</feature>
<evidence type="ECO:0000256" key="6">
    <source>
        <dbReference type="SAM" id="MobiDB-lite"/>
    </source>
</evidence>
<feature type="transmembrane region" description="Helical" evidence="7">
    <location>
        <begin position="187"/>
        <end position="207"/>
    </location>
</feature>
<evidence type="ECO:0000313" key="10">
    <source>
        <dbReference type="Proteomes" id="UP000799439"/>
    </source>
</evidence>
<evidence type="ECO:0000313" key="9">
    <source>
        <dbReference type="EMBL" id="KAF2147650.1"/>
    </source>
</evidence>
<proteinExistence type="inferred from homology"/>
<comment type="caution">
    <text evidence="9">The sequence shown here is derived from an EMBL/GenBank/DDBJ whole genome shotgun (WGS) entry which is preliminary data.</text>
</comment>
<feature type="transmembrane region" description="Helical" evidence="7">
    <location>
        <begin position="421"/>
        <end position="441"/>
    </location>
</feature>
<evidence type="ECO:0000256" key="3">
    <source>
        <dbReference type="ARBA" id="ARBA00022692"/>
    </source>
</evidence>
<protein>
    <submittedName>
        <fullName evidence="9">Oligopeptide transporter protein</fullName>
    </submittedName>
</protein>
<sequence>MRTDLETTVPTAAPKKSEKIEAASSNASVRGRPRLEDYVFFAEVQRASDKIQHGPGSKIADKLHKIGCGLLPVAIEPNPLGGEEQTTGLTDHEVEKVQAWRALRQASWAGAFYLCTTDILGPFNAPYAFRQNGYIPGTLLYVFMGTMAFYCGGLLWWLYIKLDSDRFPVKSYSDITERTAGRPMRVLVTWLVFIHMIVNVATTSLSAAQSLYQLAKGNICFVVAVIIWIIVGCILNQIRTLKRYSWLASSAIWLNILVILLSVGFIAHSEPNYAAAKASYGISAGPVIKTAFASYPFYERINGVMNIVHAYGGATIFPQIIAEMRQPMDFLKAFSVAQALIFTIYVFYGLYVYSFQGQYTLAVAYQGVSRYSWQTVGNVLSLISTVIAGGLYGNIGLKIFYQNVVERFLHGPSLLTRKGRFAWSALVIIFWWVGFVIGAAIPQVQTLSGMVGAVTNMHFTYSFPTGFTFLYLVQLDATTDDEAYSPGKASRRSHRWLQVLKWFNFIICLAALATAGLGIYGSGLSIASAFDSSAATSFGCAAPV</sequence>
<feature type="transmembrane region" description="Helical" evidence="7">
    <location>
        <begin position="499"/>
        <end position="520"/>
    </location>
</feature>
<evidence type="ECO:0000259" key="8">
    <source>
        <dbReference type="Pfam" id="PF01490"/>
    </source>
</evidence>
<evidence type="ECO:0000256" key="7">
    <source>
        <dbReference type="SAM" id="Phobius"/>
    </source>
</evidence>